<sequence length="342" mass="39547">MQNSIANHQYKADNIGSRQSAVGSRQSAVGSRQSAVVNNSNRSNLFNKNYFNRLNYSNNFHKLNYSHQSNNLNKLNYFNNLIYFSYSKFSFSESLEQNQSFRGNFRSLLEQWNTSDIIQLATLLQSKEYRDPITNKLRIAETEVMATHFTQWANKELNAIQLNPHHQMGYLQQHIKEKEAQEQEIEHRKQQAKKAQEREALEEKDSNDKKQQIGIQLQILAAQASLHHAFEQLFKGMANNGASYASDELTKVFKNHNPALYAYLEKELDPEGKLSKQELSKKANYAFSNLEAIKEQINKSPHFLEQVAKNITDEALVKLGISRNDPNWKDQVKEAFNTNKNK</sequence>
<dbReference type="RefSeq" id="WP_230338248.1">
    <property type="nucleotide sequence ID" value="NZ_CP069798.1"/>
</dbReference>
<name>A0A892ZCD0_9NEIS</name>
<proteinExistence type="predicted"/>
<gene>
    <name evidence="2" type="ORF">JQU52_09435</name>
</gene>
<organism evidence="2 3">
    <name type="scientific">Paralysiella testudinis</name>
    <dbReference type="NCBI Taxonomy" id="2809020"/>
    <lineage>
        <taxon>Bacteria</taxon>
        <taxon>Pseudomonadati</taxon>
        <taxon>Pseudomonadota</taxon>
        <taxon>Betaproteobacteria</taxon>
        <taxon>Neisseriales</taxon>
        <taxon>Neisseriaceae</taxon>
        <taxon>Paralysiella</taxon>
    </lineage>
</organism>
<evidence type="ECO:0000313" key="2">
    <source>
        <dbReference type="EMBL" id="QRQ80955.1"/>
    </source>
</evidence>
<dbReference type="AlphaFoldDB" id="A0A892ZCD0"/>
<evidence type="ECO:0000313" key="3">
    <source>
        <dbReference type="Proteomes" id="UP000653156"/>
    </source>
</evidence>
<feature type="region of interest" description="Disordered" evidence="1">
    <location>
        <begin position="178"/>
        <end position="209"/>
    </location>
</feature>
<keyword evidence="3" id="KW-1185">Reference proteome</keyword>
<dbReference type="Proteomes" id="UP000653156">
    <property type="component" value="Chromosome"/>
</dbReference>
<accession>A0A892ZCD0</accession>
<reference evidence="2" key="1">
    <citation type="submission" date="2021-02" db="EMBL/GenBank/DDBJ databases">
        <title>Neisseriaceae sp. 26B isolated from the cloaca of a Common Toad-headed Turtle (Mesoclemmys nasuta).</title>
        <authorList>
            <person name="Spergser J."/>
            <person name="Busse H.-J."/>
        </authorList>
    </citation>
    <scope>NUCLEOTIDE SEQUENCE</scope>
    <source>
        <strain evidence="2">26B</strain>
    </source>
</reference>
<protein>
    <submittedName>
        <fullName evidence="2">Uncharacterized protein</fullName>
    </submittedName>
</protein>
<dbReference type="KEGG" id="ptes:JQU52_09435"/>
<dbReference type="EMBL" id="CP069798">
    <property type="protein sequence ID" value="QRQ80955.1"/>
    <property type="molecule type" value="Genomic_DNA"/>
</dbReference>
<evidence type="ECO:0000256" key="1">
    <source>
        <dbReference type="SAM" id="MobiDB-lite"/>
    </source>
</evidence>